<proteinExistence type="predicted"/>
<accession>A0A1T5A8Q6</accession>
<dbReference type="RefSeq" id="WP_139385021.1">
    <property type="nucleotide sequence ID" value="NZ_FUYM01000001.1"/>
</dbReference>
<evidence type="ECO:0000313" key="1">
    <source>
        <dbReference type="EMBL" id="SKB31306.1"/>
    </source>
</evidence>
<dbReference type="Proteomes" id="UP000189818">
    <property type="component" value="Unassembled WGS sequence"/>
</dbReference>
<sequence length="156" mass="17641">MDTKQIIEVNGVKLEVDLRTARRIEELQVGSRVKVLDSTGYSGAQVYPGIIVGFEPFKELPTIIVAYVKAEYNDVGLKTISYNAKTEKVEIVASIDDDFSVSKKEVLGWFDREEQKARNTLAEIAAKREFFLDRFKAYWRDEPLVDAMTKDGLATA</sequence>
<reference evidence="2" key="1">
    <citation type="submission" date="2017-02" db="EMBL/GenBank/DDBJ databases">
        <authorList>
            <person name="Varghese N."/>
            <person name="Submissions S."/>
        </authorList>
    </citation>
    <scope>NUCLEOTIDE SEQUENCE [LARGE SCALE GENOMIC DNA]</scope>
    <source>
        <strain evidence="2">UM2</strain>
    </source>
</reference>
<evidence type="ECO:0000313" key="2">
    <source>
        <dbReference type="Proteomes" id="UP000189818"/>
    </source>
</evidence>
<dbReference type="OrthoDB" id="3010331at2"/>
<dbReference type="EMBL" id="FUYM01000001">
    <property type="protein sequence ID" value="SKB31306.1"/>
    <property type="molecule type" value="Genomic_DNA"/>
</dbReference>
<organism evidence="1 2">
    <name type="scientific">Rhizorhabdus histidinilytica</name>
    <dbReference type="NCBI Taxonomy" id="439228"/>
    <lineage>
        <taxon>Bacteria</taxon>
        <taxon>Pseudomonadati</taxon>
        <taxon>Pseudomonadota</taxon>
        <taxon>Alphaproteobacteria</taxon>
        <taxon>Sphingomonadales</taxon>
        <taxon>Sphingomonadaceae</taxon>
        <taxon>Rhizorhabdus</taxon>
    </lineage>
</organism>
<dbReference type="STRING" id="439228.SAMN06295920_101707"/>
<gene>
    <name evidence="1" type="ORF">SAMN06295920_101707</name>
</gene>
<dbReference type="AlphaFoldDB" id="A0A1T5A8Q6"/>
<name>A0A1T5A8Q6_9SPHN</name>
<keyword evidence="2" id="KW-1185">Reference proteome</keyword>
<protein>
    <submittedName>
        <fullName evidence="1">Uncharacterized protein</fullName>
    </submittedName>
</protein>